<dbReference type="EMBL" id="CM007385">
    <property type="protein sequence ID" value="ONK67891.1"/>
    <property type="molecule type" value="Genomic_DNA"/>
</dbReference>
<feature type="compositionally biased region" description="Polar residues" evidence="1">
    <location>
        <begin position="1"/>
        <end position="10"/>
    </location>
</feature>
<organism evidence="2 3">
    <name type="scientific">Asparagus officinalis</name>
    <name type="common">Garden asparagus</name>
    <dbReference type="NCBI Taxonomy" id="4686"/>
    <lineage>
        <taxon>Eukaryota</taxon>
        <taxon>Viridiplantae</taxon>
        <taxon>Streptophyta</taxon>
        <taxon>Embryophyta</taxon>
        <taxon>Tracheophyta</taxon>
        <taxon>Spermatophyta</taxon>
        <taxon>Magnoliopsida</taxon>
        <taxon>Liliopsida</taxon>
        <taxon>Asparagales</taxon>
        <taxon>Asparagaceae</taxon>
        <taxon>Asparagoideae</taxon>
        <taxon>Asparagus</taxon>
    </lineage>
</organism>
<feature type="region of interest" description="Disordered" evidence="1">
    <location>
        <begin position="59"/>
        <end position="108"/>
    </location>
</feature>
<evidence type="ECO:0000256" key="1">
    <source>
        <dbReference type="SAM" id="MobiDB-lite"/>
    </source>
</evidence>
<reference evidence="3" key="1">
    <citation type="journal article" date="2017" name="Nat. Commun.">
        <title>The asparagus genome sheds light on the origin and evolution of a young Y chromosome.</title>
        <authorList>
            <person name="Harkess A."/>
            <person name="Zhou J."/>
            <person name="Xu C."/>
            <person name="Bowers J.E."/>
            <person name="Van der Hulst R."/>
            <person name="Ayyampalayam S."/>
            <person name="Mercati F."/>
            <person name="Riccardi P."/>
            <person name="McKain M.R."/>
            <person name="Kakrana A."/>
            <person name="Tang H."/>
            <person name="Ray J."/>
            <person name="Groenendijk J."/>
            <person name="Arikit S."/>
            <person name="Mathioni S.M."/>
            <person name="Nakano M."/>
            <person name="Shan H."/>
            <person name="Telgmann-Rauber A."/>
            <person name="Kanno A."/>
            <person name="Yue Z."/>
            <person name="Chen H."/>
            <person name="Li W."/>
            <person name="Chen Y."/>
            <person name="Xu X."/>
            <person name="Zhang Y."/>
            <person name="Luo S."/>
            <person name="Chen H."/>
            <person name="Gao J."/>
            <person name="Mao Z."/>
            <person name="Pires J.C."/>
            <person name="Luo M."/>
            <person name="Kudrna D."/>
            <person name="Wing R.A."/>
            <person name="Meyers B.C."/>
            <person name="Yi K."/>
            <person name="Kong H."/>
            <person name="Lavrijsen P."/>
            <person name="Sunseri F."/>
            <person name="Falavigna A."/>
            <person name="Ye Y."/>
            <person name="Leebens-Mack J.H."/>
            <person name="Chen G."/>
        </authorList>
    </citation>
    <scope>NUCLEOTIDE SEQUENCE [LARGE SCALE GENOMIC DNA]</scope>
    <source>
        <strain evidence="3">cv. DH0086</strain>
    </source>
</reference>
<dbReference type="Gramene" id="ONK67891">
    <property type="protein sequence ID" value="ONK67891"/>
    <property type="gene ID" value="A4U43_C05F4870"/>
</dbReference>
<accession>A0A5P1ETM1</accession>
<dbReference type="Proteomes" id="UP000243459">
    <property type="component" value="Chromosome 5"/>
</dbReference>
<dbReference type="AlphaFoldDB" id="A0A5P1ETM1"/>
<feature type="region of interest" description="Disordered" evidence="1">
    <location>
        <begin position="1"/>
        <end position="21"/>
    </location>
</feature>
<sequence length="123" mass="13442">MQALASSTDPSSPPKRQQETYVGVLQVERAKRARPEEVTTDTDMGEGYAIAGLELIMPDQGGNISAQGEELYPNGRRPRSREKSLPEERHRHDFSLPEALGGGRKGCPGIDRTLFQGRGCPGH</sequence>
<proteinExistence type="predicted"/>
<name>A0A5P1ETM1_ASPOF</name>
<evidence type="ECO:0000313" key="2">
    <source>
        <dbReference type="EMBL" id="ONK67891.1"/>
    </source>
</evidence>
<gene>
    <name evidence="2" type="ORF">A4U43_C05F4870</name>
</gene>
<evidence type="ECO:0000313" key="3">
    <source>
        <dbReference type="Proteomes" id="UP000243459"/>
    </source>
</evidence>
<protein>
    <submittedName>
        <fullName evidence="2">Uncharacterized protein</fullName>
    </submittedName>
</protein>
<feature type="compositionally biased region" description="Basic and acidic residues" evidence="1">
    <location>
        <begin position="81"/>
        <end position="95"/>
    </location>
</feature>
<keyword evidence="3" id="KW-1185">Reference proteome</keyword>